<dbReference type="Pfam" id="PF07804">
    <property type="entry name" value="HipA_C"/>
    <property type="match status" value="1"/>
</dbReference>
<evidence type="ECO:0000256" key="2">
    <source>
        <dbReference type="ARBA" id="ARBA00022679"/>
    </source>
</evidence>
<dbReference type="RefSeq" id="WP_136004456.1">
    <property type="nucleotide sequence ID" value="NZ_SRYW01000006.1"/>
</dbReference>
<dbReference type="Proteomes" id="UP000306631">
    <property type="component" value="Unassembled WGS sequence"/>
</dbReference>
<reference evidence="5 6" key="1">
    <citation type="submission" date="2019-04" db="EMBL/GenBank/DDBJ databases">
        <title>Microbes associate with the intestines of laboratory mice.</title>
        <authorList>
            <person name="Navarre W."/>
            <person name="Wong E."/>
            <person name="Huang K."/>
            <person name="Tropini C."/>
            <person name="Ng K."/>
            <person name="Yu B."/>
        </authorList>
    </citation>
    <scope>NUCLEOTIDE SEQUENCE [LARGE SCALE GENOMIC DNA]</scope>
    <source>
        <strain evidence="5 6">NM62_B4-13</strain>
    </source>
</reference>
<dbReference type="OrthoDB" id="8555656at2"/>
<gene>
    <name evidence="5" type="primary">yjjJ</name>
    <name evidence="5" type="ORF">E5352_08185</name>
</gene>
<dbReference type="PANTHER" id="PTHR37419:SF8">
    <property type="entry name" value="TOXIN YJJJ"/>
    <property type="match status" value="1"/>
</dbReference>
<evidence type="ECO:0000259" key="4">
    <source>
        <dbReference type="Pfam" id="PF07804"/>
    </source>
</evidence>
<name>A0A4S2D1P8_STEMA</name>
<dbReference type="GO" id="GO:0004674">
    <property type="term" value="F:protein serine/threonine kinase activity"/>
    <property type="evidence" value="ECO:0007669"/>
    <property type="project" value="TreeGrafter"/>
</dbReference>
<accession>A0A4S2D1P8</accession>
<keyword evidence="3" id="KW-0418">Kinase</keyword>
<keyword evidence="2" id="KW-0808">Transferase</keyword>
<dbReference type="GO" id="GO:0005829">
    <property type="term" value="C:cytosol"/>
    <property type="evidence" value="ECO:0007669"/>
    <property type="project" value="TreeGrafter"/>
</dbReference>
<dbReference type="PANTHER" id="PTHR37419">
    <property type="entry name" value="SERINE/THREONINE-PROTEIN KINASE TOXIN HIPA"/>
    <property type="match status" value="1"/>
</dbReference>
<proteinExistence type="inferred from homology"/>
<organism evidence="5 6">
    <name type="scientific">Stenotrophomonas maltophilia</name>
    <name type="common">Pseudomonas maltophilia</name>
    <name type="synonym">Xanthomonas maltophilia</name>
    <dbReference type="NCBI Taxonomy" id="40324"/>
    <lineage>
        <taxon>Bacteria</taxon>
        <taxon>Pseudomonadati</taxon>
        <taxon>Pseudomonadota</taxon>
        <taxon>Gammaproteobacteria</taxon>
        <taxon>Lysobacterales</taxon>
        <taxon>Lysobacteraceae</taxon>
        <taxon>Stenotrophomonas</taxon>
        <taxon>Stenotrophomonas maltophilia group</taxon>
    </lineage>
</organism>
<comment type="similarity">
    <text evidence="1">Belongs to the HipA Ser/Thr kinase family.</text>
</comment>
<evidence type="ECO:0000256" key="1">
    <source>
        <dbReference type="ARBA" id="ARBA00010164"/>
    </source>
</evidence>
<evidence type="ECO:0000313" key="6">
    <source>
        <dbReference type="Proteomes" id="UP000306631"/>
    </source>
</evidence>
<sequence>MARPTRHTVQDLLDRLPAGEVVAAAALAERLGATRMTLSRLVADAGDRVARLGRGRATAYAARRATAAGSEWPLFRLRPDASLEELGTLIALSGDAFHLDVGTARPNLNRAPDGAIDGWFPDIPWFLDDLRPQGFLGRTFAHRRARDLGVPDDLNRWHQGDILQALVRAGGTGIGDLLLGGDAVAAALAELDAPPDGVQADQRVRDYPARAAAVLEGEDVGSSPGGEQPKFTATVTHNGHRQAVLVKFAQPTAGEAAERWADLLVCEHLALQCLRDAGVDAAVSELLQTSTHAFLEVQRFDRTPDVLGRRGFVSLMSLTAAFVGDVTLDWARAGEQLHAQGWLTAATATHMARLHAFGRLIGNSDMHHGNLGFHLVDHGPLPLAPVYDMLPMSLAPSRTGVLRAAAPLGPVAPERSGQLAHLQWAAPVALDYWQRVAGSSLLRSPALRALAADNARQVDAMRHRFG</sequence>
<dbReference type="AlphaFoldDB" id="A0A4S2D1P8"/>
<dbReference type="NCBIfam" id="NF007297">
    <property type="entry name" value="PRK09775.1"/>
    <property type="match status" value="1"/>
</dbReference>
<protein>
    <submittedName>
        <fullName evidence="5">Type II toxin-antitoxin system HipA family toxin YjjJ</fullName>
    </submittedName>
</protein>
<feature type="domain" description="HipA-like C-terminal" evidence="4">
    <location>
        <begin position="222"/>
        <end position="397"/>
    </location>
</feature>
<comment type="caution">
    <text evidence="5">The sequence shown here is derived from an EMBL/GenBank/DDBJ whole genome shotgun (WGS) entry which is preliminary data.</text>
</comment>
<dbReference type="EMBL" id="SRYW01000006">
    <property type="protein sequence ID" value="TGY34423.1"/>
    <property type="molecule type" value="Genomic_DNA"/>
</dbReference>
<dbReference type="InterPro" id="IPR012893">
    <property type="entry name" value="HipA-like_C"/>
</dbReference>
<dbReference type="InterPro" id="IPR052028">
    <property type="entry name" value="HipA_Ser/Thr_kinase"/>
</dbReference>
<evidence type="ECO:0000256" key="3">
    <source>
        <dbReference type="ARBA" id="ARBA00022777"/>
    </source>
</evidence>
<evidence type="ECO:0000313" key="5">
    <source>
        <dbReference type="EMBL" id="TGY34423.1"/>
    </source>
</evidence>